<comment type="caution">
    <text evidence="2">The sequence shown here is derived from an EMBL/GenBank/DDBJ whole genome shotgun (WGS) entry which is preliminary data.</text>
</comment>
<name>A0A4Z2HEY8_9TELE</name>
<dbReference type="Proteomes" id="UP000314294">
    <property type="component" value="Unassembled WGS sequence"/>
</dbReference>
<feature type="compositionally biased region" description="Polar residues" evidence="1">
    <location>
        <begin position="43"/>
        <end position="63"/>
    </location>
</feature>
<proteinExistence type="predicted"/>
<evidence type="ECO:0000313" key="2">
    <source>
        <dbReference type="EMBL" id="TNN64399.1"/>
    </source>
</evidence>
<protein>
    <submittedName>
        <fullName evidence="2">Uncharacterized protein</fullName>
    </submittedName>
</protein>
<reference evidence="2 3" key="1">
    <citation type="submission" date="2019-03" db="EMBL/GenBank/DDBJ databases">
        <title>First draft genome of Liparis tanakae, snailfish: a comprehensive survey of snailfish specific genes.</title>
        <authorList>
            <person name="Kim W."/>
            <person name="Song I."/>
            <person name="Jeong J.-H."/>
            <person name="Kim D."/>
            <person name="Kim S."/>
            <person name="Ryu S."/>
            <person name="Song J.Y."/>
            <person name="Lee S.K."/>
        </authorList>
    </citation>
    <scope>NUCLEOTIDE SEQUENCE [LARGE SCALE GENOMIC DNA]</scope>
    <source>
        <tissue evidence="2">Muscle</tissue>
    </source>
</reference>
<evidence type="ECO:0000256" key="1">
    <source>
        <dbReference type="SAM" id="MobiDB-lite"/>
    </source>
</evidence>
<organism evidence="2 3">
    <name type="scientific">Liparis tanakae</name>
    <name type="common">Tanaka's snailfish</name>
    <dbReference type="NCBI Taxonomy" id="230148"/>
    <lineage>
        <taxon>Eukaryota</taxon>
        <taxon>Metazoa</taxon>
        <taxon>Chordata</taxon>
        <taxon>Craniata</taxon>
        <taxon>Vertebrata</taxon>
        <taxon>Euteleostomi</taxon>
        <taxon>Actinopterygii</taxon>
        <taxon>Neopterygii</taxon>
        <taxon>Teleostei</taxon>
        <taxon>Neoteleostei</taxon>
        <taxon>Acanthomorphata</taxon>
        <taxon>Eupercaria</taxon>
        <taxon>Perciformes</taxon>
        <taxon>Cottioidei</taxon>
        <taxon>Cottales</taxon>
        <taxon>Liparidae</taxon>
        <taxon>Liparis</taxon>
    </lineage>
</organism>
<keyword evidence="3" id="KW-1185">Reference proteome</keyword>
<dbReference type="EMBL" id="SRLO01000253">
    <property type="protein sequence ID" value="TNN64399.1"/>
    <property type="molecule type" value="Genomic_DNA"/>
</dbReference>
<evidence type="ECO:0000313" key="3">
    <source>
        <dbReference type="Proteomes" id="UP000314294"/>
    </source>
</evidence>
<feature type="region of interest" description="Disordered" evidence="1">
    <location>
        <begin position="22"/>
        <end position="81"/>
    </location>
</feature>
<gene>
    <name evidence="2" type="ORF">EYF80_025349</name>
</gene>
<sequence>MRRKVRMFTGSGIRIRIRIRIRDQGSGSGIRDSSSRRARSHAHVNTQGSTHRGQHTGVNTQGPDLSEGAGPLDSGPPAAIAAADRTGGQYHVTINQKRSLQEAECNRALLRNRSHEARIRWPI</sequence>
<accession>A0A4Z2HEY8</accession>
<dbReference type="AlphaFoldDB" id="A0A4Z2HEY8"/>